<sequence length="7119" mass="802943">MNRQQQQQQQLQQTQQQQQQVVQQSYQTQQQQSQQIVQQQRISRVEQHVTRQVTSQQQVQGMVMQSPGVQMIGGRPGDASPPVFEQIFKNARFAQGGNALFEGRVRGNPKPVVSWTRKGAPLFESNKYKMKYEEQTGNVSLLINQIGPGDEGEYTCSARNQYGEAICSVYIQPEGQPQIGGYQRQTEQTFESTQQRTSGGQTVQSYHQQRTEKTSYSNGHTLVEEDFKVDTFEYRLLRDVEYRESVTRRYSHEADSRLSTTVERSLGPAAAPQVTQKPRNSKLSEGSDAVFSAKVPANPKPRLSWFKNGVRIVPSQKFQSSYSNEQATLRVSSTQTEDSGHYTLLAENPQGCVVSSAYLAIEPKAQEHSYQQQRSVQQETHQQQQHVQQVVETTEVDASKMLSPNFVRVCSDRDVTEGKMTRFDCRVTGRPYPEVAWFINGRQVSDDATHKILVNESGSHALMITCVSRADGGVVTCVARNKAGETSFQCNLNVIEKELVVAPKFVERFTTVTVNEGEPVVLNARAVGTPCPRITWQKDGIPMSSSPDVHISVDGAGASTLDIPRAKTSDAAWYQCTAQNVAGSTATRARLYVIGPDRTQATEVRRLHLPRPTRVIEPEPEPGPEVIYLRHVERAKPHLPAPEPERQYPPPQFIVPLRDVAQSEGGRVHLEARIEPVGDPTMQVEWFLNGRLLAASSRATTTFRFGFIALDLLSIITQDGGEYVCRATSSSGVAESRARLTITARATIEQSSQHPESLQQIQQLEDYSRYQRTESLEETSAQRPEFIRPLHDLGELQEGRNAHFEAQLTPVSDPTMKVEWYKDGRPITASSRITSIFNFGYVSLNILHLRAEDSGVYTVRALNRWGEAISSSTVRVIARTTVTGDLGIPEQQRYIEKTEELEAYHQAQQYRNYQPPPQESSAPPEFKTPIKDQLNIRENAFAHFEARLEPLGDSTLRVEWFKDGRPVEASSRITSFFNFGYVALTIKNVTIYDQGTYTCRAVNQLGEAVTSAQLTVSGKQDIIMDSQHPGGLEKIQHLEDSSRYARMQQEESQVTQKPRFLGPLKGTTKIVEGQRAHFEARVEPLSDTTMTIEWYHNGKALQHANRIQLYHDFGYVALDILNVRADDGGTYTVVARNALGEAQQSASMVVETRSSIDTSSMHRGLYEKTRQMEDRPFVEPHYDIEEISKSKPIFVQPLSDPKPVGEGKNIHLECRLEPMGDPTMRVEWFQNGRPVTVGSRFRTYYDFGYVALDIVKTTAMDSGEYTCRATNHLGSAHTSSCVRIISRADIVTDTLNESSLEQIQMLEDASRHQRHAQEEIVVAQPPQFTRPLHNLETIEGTNVHLECRLQPVGDPTMRVDWFVNGRPVRTGHRFRPAYDFDYVALDLLSVYPEDSGVYTCQARNQLGEAVTSCSVRVIAKRDLILETQHPGGLEKIQYLEDSSRYKKSETADEIVNVRPRFITRPKNVEGLREGSHAHFECKLEPVTDPNLKVEWFKNGRPITVGHRFRPIHDFGYVALDIIDLIAEDTATYTCRAVNLVGSDETTCTLSCRGGAQIVTTTENEQGLQQIQYLEDRSKYQRHEQVDETTTQAPVFTTSLKPVNIKEGQRAHFECRLIPVSDATMKVEWFHNGQPLKSGSRFTETNNFGFVALDILYCYPEDAGTYTCRARNVLGEAVTSTTLAVQSRQAIQRDTQHESAMGRINQLESTRYQRPDVADDAITQPPVFTQPMRDVRVAENQAAHFEARLIPVGDPKLRVEWLRNGVPIQASNRVTTMHDFGYVALNMKYVNPEDSGTYTCRAINDLGQAFTSAALDVASKASLLLETQHHGAVEKIQQLEDHTRYGRREEEDVVVTQAPHFTAQLNGPTQLAEGQSAHYECRIEPYPDPNLKVEWFHNGKPLSTGHRYRTTYDFGFAALDVLSVYAEDAGQYTCRATNQLGQASSSIQLGVTARAGIIRETQHEGALQKIQHLEDDSRYRRKVDEDAVVMEKPQFGRSLRNIENLPEGQSAHLEATLTPVNDPTMVVEWFCNGRPIKQGHRFKTTYDFGFVALDVLYAYPEDSGTYMCRARNAVGEAVTTCSVKVLGHESLCLDTLDEQRLQKIRELENYARPQREEIEPVAQKPVFITPLQSLPNLKEGEHAHLETRVEPINDPNLRIEWFVNGKALKTGHRFRTTHDFGYVALDILYAYGEDSGTYMCKATNLQGEAVNTCEIACASRRSIYLDSQHPDGLEKIQVLEAAGRPARLEVEEPAVTPPKLVTELRGTTEIYEGQTAHFECQVEPLHDPNLRIDFYRNGKPLPSGNRFHITFDFGYVALDITHAVPEDAGEYSVRVTNALGECQSSIQLKVHAKGSIISESQRPEAMEKISKLEAGAPKRAEAEEPQTRQRPVFTQPLQNIDNIAEGQTAHFECRLIPVGDPTLKVEWFRNEKPLETSSRITKTHDFGFVSLDMAHVREEDEGVYMCRASNALGEAVTTASMKIRSKAAIQLDTLHPEGMKRVQQLEEGKGPQRPEEPDRLFEKPIFTQMLTGPAELWEGQHAHFECRVVPVGDPNLRFEWFVNGVELKMGSRFRVTHDFGFVTLDISKTIPEDSGVYMCKAINLAGEAVTSTSLKVKSKSDISRDALQPDAWQKIQLKEAEMNKVPEMFVDTTPQQAPVFTTHLTSQDKLTEGQHVYLEAQVEPRADPNLRVEWFKNGVSLTTGSRIRSTFDFGLVTLSINGLRADDSAIYTCKATNLLGEAVSTATLKIDDQHWLLNKPLHPEAIPRIEQLEAPKPARADAPEPTYELPVFITHLNNVECKEGDNVHFECHVEPAKDPTLGIEWFVNNKPLPQGARFKSTYDFGYVSLDISGAYPEDSGIYTCKATNSKGSATTSGSLRCTGKSSIYLDTQHPQGKQGLEAVDEVEAAVQGKSTRSPDQPEPQFPKPIWTIPLQPEFRLGENDKLHLEGTVEPKNDPNLKIEWYFNGKALEHGSRFKMTTDFGFVTLDLADVYERDQGVYTCKAYNQAGEAFTSTTIYCTGKENLIERTQHPKGEKGLEQIQNLEDALTRQPGDAPEAEGGQPPVFTSQFQNLSNLSEGDIAHFEASLTPVGDQTMVVEWFYNGKQIEASHRTRTVHAFGMVVLEILGTKIEDSGTYTCRATNKWGKAEISVNLECVDKSKGQKPQFTTQIQSLDNLKEGDSAHFECTLVPVNDPNLKVEWFHNGQPLRHSSRIKSVSDFGFVVMDIAYVQGHDTGEYICKASNRYGEDTTRATIKCTGKGGVYLDSLQPDALARIRELESQQGQQPGQTAAPADQPPKFITQISDVVNLKEGQSAHFEARLTPVNDPNLVVEWYYNGKKLPHGHRYRTFHDFGIVILDILYCYEENSGLYECRAYNKVGEDSTKASLKCVSKANLILESQLPQGMEGGLEKIQTLEDSLVRTRDEQSTELKGVAPVFTVPLANIDNLREGESCHFEARLTPTNDPKLKVEWFWNGKPLKTGSRFRTFCDFGFVILEISPVYPEDSGEYSCRAHNDYGEAVTTASMKIQGKRSIIMESQLPQGMEGTIDKIAELEGLGQPRGPTEVDDDTGKPPEFVTSPSDQSLPENSLAHFECRLIPVNDPSMRVEWFHNGKALWAGSRIKTINDFGFVILEVAGIYVRDAGLYTCKATNKHGEATVSCKLQVRGRQGIVLEPQLPAHFKTGTESIQKLEEELYKKDEILSEEEKPNPPRFIVELKDQSDLEEGQPAHFDCRVEPASDPTMRIDWFWNGRPFATGSRVHQLNDFGFIVLDLTHTYARDSGEYMCRATNKWGTATTKAVLQCRSKKTIDFDSQLPQGMSGEKLKALERGPIPTAAPPEEPEAQPPKFVTQIVSATVEESESVHFECRVEPKNDPKLRIEWYRKGKPLPSGHRYRSTYDMGFVSLDILNVYNEDEGEYVCRAVNDVGEDFTKATIACRKLPTIVLHNQVPKGMLKSEQLMQMEAAIKKYTSEIHLTEDDLFDPDRKQPPRFVTQIQNQMDLVEMQNTKFECQLAPVGDPNMKVEWFFNGKPLPHKNRFTPIYDFGYVAMNFGWVYPEDSGEYLCRATNLYGMDETRAVIKTAGKPGIIYESQLPKGMKSIERIREMEAAWQVVPESQEEEDKQREAPVFVTKPDPFTVQEGECARFCCRVTGFPRPRVMWLVNGHTVVNGSRYKLTYDGMWHLDIPKTRQYDHGSVEVIARNSVGEARVATQLTVKARGDDYRSVLKNSPRPWYDAELEQYQKERQDTELESFFQERQVQKSQQGEIHFEPRHKQPTKEPELDWQRAAKEKRSDDSFNKLREIEEQQMLRESHLREQSHQFAIPGEKVLNKSLAKGMAQSYETNLEGKPKEEKPDWVKQAKLKQRSAAQTVEQLEQPPQPRDDQPSWVKQAKAKHKATVQQLEQQQQQQQQQKQQTTVQQQQQQQETVQEQTQKQTQQQKTVQKKGVPPEGESSVHGREVHVAKQKQTQKEVVGDTEITRKITATETTEVEHKGKTHERVVQGQVKPAKPPVFTKKIQPCRAFEQEQARFEVEFDGDPIPTVQWFREDFPIQSSPDFQITTFGTKSILIVRQVFMEDSGVFAVIAENRGGKAKCSANLVVEERRRPGRGGVVPPSFVSTVQDVTVKAGSLARFDAKITGTKPLDVHWLKNGSKVVPDIRYKTVEEDNLHTLLILEATPQDGGRYECVAINSAGEARCDAECFVQPAGKAPGKPGKQAPGPADQSGKPSVVEPLTDQTVREGQPVEFRCKISGAPKGQIPDHNWYKGNQIIKPSRYFQMSLDGSGHYTLKISEAFPEDEGEYKCEVKTPAGSVSTSAKLRVQAPETQEVAPKLTPMRDVIVPEGSPAQFKTQVTGKPQPTVQWYREGALIPQSADFQMINEGNYAVLLISTTYEEDSGKFTCRATNAAGQTETSAKLLVKRRPGLTHGAPIQDQQGPAPSKGPSSRGFGAPGASDGAGGPQAPQQGGPQGPQQGPVGSQLGSFAPQQGWVGPQHPFAVPQQGFPPRLPQQGFMAPQQRFMMPQHPFGSAPPPFTPQEQGPQVAYARTFIPHKNLPRPGFAMPGVMGPQTVPQPTGPDQPVQPNIRYAGQQPSFFQPVRTEGPVTVPQQPAHPRFGTPLKQAGHAEPTGLPQPTVPQAHFLLPKTLMETGSRPQQVPAAFTKPQPSFLAPETADEETLPWRRPRSSSVQAPRKAPSPWAPARDHSLDSQQKPEVVEQAQPEWTKKSVKLKKAPRPKKVFEKEQPHAVELKPSKIQKRPIPKEELEQVELKPGQRNVKDSPDHEGVSLKPTPGREREPMVSDRTPLKPSKRQSRPRTRAGDVRKSPPTAHPTQEPHACRPVEDDDRSLDGSLDRSIDESLDEDFWKPKVTPWGSEPVVLKKTQRKRKEFKKEELQEVNLKPAKIEVKTLTKSELEHVDLKPVPQEQMGILSWTEEEEASLLKIDREEIEQYKQRPRSRSRDLLSETSEASDIRSLSESVPWSYESLHLKKAPKQQKKEFPREKLEEVRLKPALIEKREIPHEELQHVDLHHVEKEIGSYAEEDDSSMLKIDLEEFEIYKRRPRSRSRDLLDDGSEADDTSMSLDLSLEDRLDSRKGPLPWTEEPIQLKRTPREIKEIPKESVEQVQLKPSKIEKRPLPKETLEHVDLKPGTKVVKEGQKPEQVVLKPVPKQRNIAEGDQASLQPYFEADDQSRLTLDKQVSSVQKKKQQPDFIQMLKAGDTENADVPFFWKRGGTTPEVVEVRHVQEEDTTVKELERSILRLKEEEKKEMYVEMDDASRLEVEKVLEEDRKVKNHRRLGPVDDVKPQPVPWTQEAVQLKKTPRERKELPKESLEEVSLKPTKLNSREPTKEKLEAVTLKPITKDTRDVEQPQSITLKPVPRPDRPVVAVSEIEDTSMLTVDRQERVKEREEETAVIWARGKKKQSEVVSETEDASTLSIDRREITDEKRRQPQEMPVMWERGKKRQTAEKTLEVEDSSLLKLDRTHETSEKREEETAVMWRRGKKPENIQEISDVADSARLDVTEDVEEQKTESEVPVMWKRGPKVAKSKEPKVQEQSPKESMMPIPALEEKTKLRPSKPAADEVKDVPWTQQLLQLKSTPKVQKEHPKESVEEVVLKPARRPQHREAPKEQIEEVLLKPVKKTVDQPSKELSALSNTPVQFEDTPYIPVKDSDDVRPIQTHPEQKAESIVPEETATAHRRQSVQDSVSVSATASCKKVDEPKQSEQPKDKAKPILSPREGLAVTEAQPEHVTANIPSEKRPKARKAGLVNTEGLEQAQVTIVKVQEIIKKQKEEKPDEVKLKKIPKVSPEIEETTESAPKKKKEDKEVPKKPKEEESVELKPFEPYDIPREDLDLEKPEKMPYEKPEKQPTPDEKPTVPKPEKKKPEPETKETTESAPKKKKEDKEVPKKPKEEESVELKPFEPYDIPREDLDLEKPEKMPYEKPEKQPTPDEKPTVPKPEKKKPEPETIESPIVPGIPKPVPEDEEKPIKLRKKQGPLPEPVPDEITLKPFKKDDTLPEPDAVDTVIKPEPVDRTDETEEVKIKPVKDKDSKKKRKKSVPEEKPVDETGPAPAEEPTKPDETTEDTTPHVDDVTEVQPQPEPVDQAQDDSAPKKKIVKKKKKVPKPDETPDIVLDVDLDEEIERPVLEKYEPTPFVPTKKKAELEKKEKLAGLQKQPIIRTEGEPKKVKIVPVDEVPQKKKEDKEVPKKPKEEESVELKPFEPYDIPREDLDLEKPEKMPYEKPEKQPTPDEKPTVPKPEKKKPEPETITLKPVPRDSPPEETPEDAPQITLKKKKPKVPFVEEVAEEITVKKQAPSKPDDEEDTATSVTIKKKAVPAPVVETPEELTVKIEPEKLKEDIPAAIVVKRKKSKPAIEEAEEVTVKKVQPEKPKEVEDQVEENLIVVKKKPRKSQGEVAADEVTIKKVTLEKTEDETILSESVNLPKQPESKVPVDYSEVAIKKVPESPDACVEDQPPAVIVKRKKSKPSVEETEVIKMTVPETPVEETEDGNVTIKNKRPKKVAPEESKEEVTIKRILQKSLVVDERTSLKLECETSHTVSTKWYHNGKELSGMDHREIIQDHKIHRLVIKSTSSSDAGTYSCKVKDQSTECSVTVNGKKF</sequence>
<feature type="region of interest" description="Disordered" evidence="10">
    <location>
        <begin position="4925"/>
        <end position="5000"/>
    </location>
</feature>
<feature type="domain" description="Ig-like" evidence="11">
    <location>
        <begin position="272"/>
        <end position="360"/>
    </location>
</feature>
<dbReference type="FunFam" id="2.60.40.10:FF:001196">
    <property type="entry name" value="Sallimus, isoform P"/>
    <property type="match status" value="1"/>
</dbReference>
<feature type="compositionally biased region" description="Basic and acidic residues" evidence="10">
    <location>
        <begin position="5627"/>
        <end position="5656"/>
    </location>
</feature>
<feature type="compositionally biased region" description="Polar residues" evidence="10">
    <location>
        <begin position="273"/>
        <end position="284"/>
    </location>
</feature>
<feature type="domain" description="Ig-like" evidence="11">
    <location>
        <begin position="7023"/>
        <end position="7113"/>
    </location>
</feature>
<feature type="compositionally biased region" description="Basic and acidic residues" evidence="10">
    <location>
        <begin position="6168"/>
        <end position="6184"/>
    </location>
</feature>
<dbReference type="FunFam" id="2.60.40.10:FF:000032">
    <property type="entry name" value="palladin isoform X1"/>
    <property type="match status" value="2"/>
</dbReference>
<keyword evidence="4" id="KW-0963">Cytoplasm</keyword>
<feature type="compositionally biased region" description="Basic residues" evidence="10">
    <location>
        <begin position="6612"/>
        <end position="6622"/>
    </location>
</feature>
<feature type="domain" description="Ig-like" evidence="11">
    <location>
        <begin position="2523"/>
        <end position="2616"/>
    </location>
</feature>
<feature type="domain" description="Ig-like" evidence="11">
    <location>
        <begin position="2390"/>
        <end position="2483"/>
    </location>
</feature>
<dbReference type="InterPro" id="IPR036179">
    <property type="entry name" value="Ig-like_dom_sf"/>
</dbReference>
<feature type="region of interest" description="Disordered" evidence="10">
    <location>
        <begin position="5093"/>
        <end position="5355"/>
    </location>
</feature>
<feature type="region of interest" description="Disordered" evidence="10">
    <location>
        <begin position="4436"/>
        <end position="4474"/>
    </location>
</feature>
<keyword evidence="9" id="KW-0393">Immunoglobulin domain</keyword>
<feature type="compositionally biased region" description="Basic and acidic residues" evidence="10">
    <location>
        <begin position="5841"/>
        <end position="5851"/>
    </location>
</feature>
<proteinExistence type="inferred from homology"/>
<feature type="compositionally biased region" description="Basic and acidic residues" evidence="10">
    <location>
        <begin position="6316"/>
        <end position="6465"/>
    </location>
</feature>
<feature type="region of interest" description="Disordered" evidence="10">
    <location>
        <begin position="248"/>
        <end position="287"/>
    </location>
</feature>
<feature type="compositionally biased region" description="Basic and acidic residues" evidence="10">
    <location>
        <begin position="5257"/>
        <end position="5266"/>
    </location>
</feature>
<dbReference type="InterPro" id="IPR003599">
    <property type="entry name" value="Ig_sub"/>
</dbReference>
<feature type="domain" description="Ig-like" evidence="11">
    <location>
        <begin position="3436"/>
        <end position="3529"/>
    </location>
</feature>
<comment type="subcellular location">
    <subcellularLocation>
        <location evidence="1">Cytoplasm</location>
    </subcellularLocation>
</comment>
<feature type="compositionally biased region" description="Basic and acidic residues" evidence="10">
    <location>
        <begin position="6122"/>
        <end position="6146"/>
    </location>
</feature>
<feature type="region of interest" description="Disordered" evidence="10">
    <location>
        <begin position="5816"/>
        <end position="5883"/>
    </location>
</feature>
<feature type="region of interest" description="Disordered" evidence="10">
    <location>
        <begin position="6665"/>
        <end position="6830"/>
    </location>
</feature>
<feature type="domain" description="Ig-like" evidence="11">
    <location>
        <begin position="3846"/>
        <end position="3936"/>
    </location>
</feature>
<feature type="compositionally biased region" description="Basic and acidic residues" evidence="10">
    <location>
        <begin position="6529"/>
        <end position="6550"/>
    </location>
</feature>
<dbReference type="Pfam" id="PF07679">
    <property type="entry name" value="I-set"/>
    <property type="match status" value="36"/>
</dbReference>
<evidence type="ECO:0000256" key="5">
    <source>
        <dbReference type="ARBA" id="ARBA00022737"/>
    </source>
</evidence>
<reference evidence="12" key="1">
    <citation type="submission" date="2022-12" db="EMBL/GenBank/DDBJ databases">
        <title>Chromosome-level genome assembly of the bean flower thrips Megalurothrips usitatus.</title>
        <authorList>
            <person name="Ma L."/>
            <person name="Liu Q."/>
            <person name="Li H."/>
            <person name="Cai W."/>
        </authorList>
    </citation>
    <scope>NUCLEOTIDE SEQUENCE</scope>
    <source>
        <strain evidence="12">Cailab_2022a</strain>
    </source>
</reference>
<feature type="domain" description="Ig-like" evidence="11">
    <location>
        <begin position="1724"/>
        <end position="1817"/>
    </location>
</feature>
<feature type="domain" description="Ig-like" evidence="11">
    <location>
        <begin position="3574"/>
        <end position="3660"/>
    </location>
</feature>
<dbReference type="Proteomes" id="UP001075354">
    <property type="component" value="Chromosome 8"/>
</dbReference>
<feature type="domain" description="Ig-like" evidence="11">
    <location>
        <begin position="4830"/>
        <end position="4917"/>
    </location>
</feature>
<keyword evidence="6" id="KW-0547">Nucleotide-binding</keyword>
<feature type="domain" description="Ig-like" evidence="11">
    <location>
        <begin position="784"/>
        <end position="877"/>
    </location>
</feature>
<feature type="region of interest" description="Disordered" evidence="10">
    <location>
        <begin position="4260"/>
        <end position="4281"/>
    </location>
</feature>
<feature type="domain" description="Ig-like" evidence="11">
    <location>
        <begin position="651"/>
        <end position="741"/>
    </location>
</feature>
<feature type="domain" description="Ig-like" evidence="11">
    <location>
        <begin position="3063"/>
        <end position="3155"/>
    </location>
</feature>
<keyword evidence="13" id="KW-1185">Reference proteome</keyword>
<evidence type="ECO:0000256" key="4">
    <source>
        <dbReference type="ARBA" id="ARBA00022490"/>
    </source>
</evidence>
<feature type="compositionally biased region" description="Basic and acidic residues" evidence="10">
    <location>
        <begin position="5333"/>
        <end position="5354"/>
    </location>
</feature>
<feature type="compositionally biased region" description="Basic and acidic residues" evidence="10">
    <location>
        <begin position="5235"/>
        <end position="5249"/>
    </location>
</feature>
<dbReference type="InterPro" id="IPR013098">
    <property type="entry name" value="Ig_I-set"/>
</dbReference>
<name>A0AAV7XK67_9NEOP</name>
<feature type="domain" description="Ig-like" evidence="11">
    <location>
        <begin position="503"/>
        <end position="592"/>
    </location>
</feature>
<dbReference type="GO" id="GO:0005524">
    <property type="term" value="F:ATP binding"/>
    <property type="evidence" value="ECO:0007669"/>
    <property type="project" value="UniProtKB-KW"/>
</dbReference>
<feature type="region of interest" description="Disordered" evidence="10">
    <location>
        <begin position="5448"/>
        <end position="5475"/>
    </location>
</feature>
<dbReference type="EMBL" id="JAPTSV010000008">
    <property type="protein sequence ID" value="KAJ1525036.1"/>
    <property type="molecule type" value="Genomic_DNA"/>
</dbReference>
<dbReference type="FunFam" id="2.60.40.10:FF:000107">
    <property type="entry name" value="Myosin, light chain kinase a"/>
    <property type="match status" value="1"/>
</dbReference>
<keyword evidence="8" id="KW-1015">Disulfide bond</keyword>
<evidence type="ECO:0000256" key="9">
    <source>
        <dbReference type="ARBA" id="ARBA00023319"/>
    </source>
</evidence>
<feature type="compositionally biased region" description="Basic and acidic residues" evidence="10">
    <location>
        <begin position="5448"/>
        <end position="5460"/>
    </location>
</feature>
<feature type="compositionally biased region" description="Basic and acidic residues" evidence="10">
    <location>
        <begin position="6695"/>
        <end position="6765"/>
    </location>
</feature>
<feature type="compositionally biased region" description="Basic and acidic residues" evidence="10">
    <location>
        <begin position="6214"/>
        <end position="6230"/>
    </location>
</feature>
<dbReference type="FunFam" id="2.60.40.10:FF:001403">
    <property type="entry name" value="Sallimus, isoform U"/>
    <property type="match status" value="1"/>
</dbReference>
<feature type="compositionally biased region" description="Basic residues" evidence="10">
    <location>
        <begin position="5223"/>
        <end position="5234"/>
    </location>
</feature>
<feature type="domain" description="Ig-like" evidence="11">
    <location>
        <begin position="4127"/>
        <end position="4214"/>
    </location>
</feature>
<feature type="compositionally biased region" description="Basic and acidic residues" evidence="10">
    <location>
        <begin position="5978"/>
        <end position="5992"/>
    </location>
</feature>
<keyword evidence="5" id="KW-0677">Repeat</keyword>
<keyword evidence="7" id="KW-0067">ATP-binding</keyword>
<feature type="region of interest" description="Disordered" evidence="10">
    <location>
        <begin position="4708"/>
        <end position="4736"/>
    </location>
</feature>
<evidence type="ECO:0000256" key="8">
    <source>
        <dbReference type="ARBA" id="ARBA00023157"/>
    </source>
</evidence>
<feature type="domain" description="Ig-like" evidence="11">
    <location>
        <begin position="1058"/>
        <end position="1149"/>
    </location>
</feature>
<feature type="domain" description="Ig-like" evidence="11">
    <location>
        <begin position="3298"/>
        <end position="3389"/>
    </location>
</feature>
<dbReference type="SMART" id="SM00408">
    <property type="entry name" value="IGc2"/>
    <property type="match status" value="36"/>
</dbReference>
<feature type="region of interest" description="Disordered" evidence="10">
    <location>
        <begin position="4340"/>
        <end position="4395"/>
    </location>
</feature>
<feature type="region of interest" description="Disordered" evidence="10">
    <location>
        <begin position="2907"/>
        <end position="2926"/>
    </location>
</feature>
<feature type="domain" description="Ig-like" evidence="11">
    <location>
        <begin position="2925"/>
        <end position="3018"/>
    </location>
</feature>
<feature type="compositionally biased region" description="Basic and acidic residues" evidence="10">
    <location>
        <begin position="5607"/>
        <end position="5619"/>
    </location>
</feature>
<feature type="domain" description="Ig-like" evidence="11">
    <location>
        <begin position="3989"/>
        <end position="4080"/>
    </location>
</feature>
<dbReference type="FunFam" id="2.60.40.10:FF:001311">
    <property type="entry name" value="Sallimus, isoform U"/>
    <property type="match status" value="1"/>
</dbReference>
<feature type="domain" description="Ig-like" evidence="11">
    <location>
        <begin position="2789"/>
        <end position="2879"/>
    </location>
</feature>
<feature type="compositionally biased region" description="Low complexity" evidence="10">
    <location>
        <begin position="4708"/>
        <end position="4721"/>
    </location>
</feature>
<feature type="domain" description="Ig-like" evidence="11">
    <location>
        <begin position="924"/>
        <end position="1017"/>
    </location>
</feature>
<feature type="region of interest" description="Disordered" evidence="10">
    <location>
        <begin position="5560"/>
        <end position="5658"/>
    </location>
</feature>
<evidence type="ECO:0000259" key="11">
    <source>
        <dbReference type="PROSITE" id="PS50835"/>
    </source>
</evidence>
<feature type="domain" description="Ig-like" evidence="11">
    <location>
        <begin position="2657"/>
        <end position="2750"/>
    </location>
</feature>
<feature type="domain" description="Ig-like" evidence="11">
    <location>
        <begin position="2257"/>
        <end position="2348"/>
    </location>
</feature>
<feature type="compositionally biased region" description="Polar residues" evidence="10">
    <location>
        <begin position="6087"/>
        <end position="6099"/>
    </location>
</feature>
<feature type="compositionally biased region" description="Basic and acidic residues" evidence="10">
    <location>
        <begin position="5936"/>
        <end position="5949"/>
    </location>
</feature>
<dbReference type="CDD" id="cd00096">
    <property type="entry name" value="Ig"/>
    <property type="match status" value="5"/>
</dbReference>
<dbReference type="FunFam" id="2.60.40.10:FF:001163">
    <property type="entry name" value="Sallimus, isoform Q"/>
    <property type="match status" value="1"/>
</dbReference>
<dbReference type="FunFam" id="2.60.40.10:FF:000430">
    <property type="entry name" value="Sallimus, isoform P"/>
    <property type="match status" value="3"/>
</dbReference>
<feature type="domain" description="Ig-like" evidence="11">
    <location>
        <begin position="81"/>
        <end position="172"/>
    </location>
</feature>
<feature type="compositionally biased region" description="Basic and acidic residues" evidence="10">
    <location>
        <begin position="4453"/>
        <end position="4474"/>
    </location>
</feature>
<feature type="region of interest" description="Disordered" evidence="10">
    <location>
        <begin position="6287"/>
        <end position="6641"/>
    </location>
</feature>
<feature type="region of interest" description="Disordered" evidence="10">
    <location>
        <begin position="5917"/>
        <end position="6267"/>
    </location>
</feature>
<dbReference type="GO" id="GO:0005737">
    <property type="term" value="C:cytoplasm"/>
    <property type="evidence" value="ECO:0007669"/>
    <property type="project" value="UniProtKB-SubCell"/>
</dbReference>
<dbReference type="FunFam" id="2.60.40.10:FF:000962">
    <property type="entry name" value="titin isoform X1"/>
    <property type="match status" value="2"/>
</dbReference>
<feature type="compositionally biased region" description="Basic and acidic residues" evidence="10">
    <location>
        <begin position="5821"/>
        <end position="5834"/>
    </location>
</feature>
<evidence type="ECO:0000313" key="12">
    <source>
        <dbReference type="EMBL" id="KAJ1525036.1"/>
    </source>
</evidence>
<dbReference type="PANTHER" id="PTHR47633">
    <property type="entry name" value="IMMUNOGLOBULIN"/>
    <property type="match status" value="1"/>
</dbReference>
<gene>
    <name evidence="12" type="ORF">ONE63_009882</name>
</gene>
<dbReference type="Gene3D" id="2.60.40.10">
    <property type="entry name" value="Immunoglobulins"/>
    <property type="match status" value="36"/>
</dbReference>
<dbReference type="InterPro" id="IPR003598">
    <property type="entry name" value="Ig_sub2"/>
</dbReference>
<feature type="domain" description="Ig-like" evidence="11">
    <location>
        <begin position="1459"/>
        <end position="1550"/>
    </location>
</feature>
<feature type="domain" description="Ig-like" evidence="11">
    <location>
        <begin position="1326"/>
        <end position="1416"/>
    </location>
</feature>
<keyword evidence="3" id="KW-0728">SH3 domain</keyword>
<comment type="caution">
    <text evidence="12">The sequence shown here is derived from an EMBL/GenBank/DDBJ whole genome shotgun (WGS) entry which is preliminary data.</text>
</comment>
<feature type="compositionally biased region" description="Basic and acidic residues" evidence="10">
    <location>
        <begin position="4345"/>
        <end position="4358"/>
    </location>
</feature>
<dbReference type="SUPFAM" id="SSF48726">
    <property type="entry name" value="Immunoglobulin"/>
    <property type="match status" value="36"/>
</dbReference>
<feature type="compositionally biased region" description="Basic and acidic residues" evidence="10">
    <location>
        <begin position="4267"/>
        <end position="4281"/>
    </location>
</feature>
<feature type="domain" description="Ig-like" evidence="11">
    <location>
        <begin position="1593"/>
        <end position="1685"/>
    </location>
</feature>
<feature type="compositionally biased region" description="Polar residues" evidence="10">
    <location>
        <begin position="5461"/>
        <end position="5475"/>
    </location>
</feature>
<dbReference type="FunFam" id="2.60.40.10:FF:000147">
    <property type="entry name" value="Myosin light chain kinase"/>
    <property type="match status" value="1"/>
</dbReference>
<feature type="domain" description="Ig-like" evidence="11">
    <location>
        <begin position="3711"/>
        <end position="3802"/>
    </location>
</feature>
<feature type="domain" description="Ig-like" evidence="11">
    <location>
        <begin position="2124"/>
        <end position="2215"/>
    </location>
</feature>
<comment type="similarity">
    <text evidence="2">Belongs to the protein kinase superfamily. CAMK Ser/Thr protein kinase family.</text>
</comment>
<evidence type="ECO:0000256" key="3">
    <source>
        <dbReference type="ARBA" id="ARBA00022443"/>
    </source>
</evidence>
<dbReference type="PANTHER" id="PTHR47633:SF4">
    <property type="entry name" value="MYOPALLADIN ISOFORM X1"/>
    <property type="match status" value="1"/>
</dbReference>
<evidence type="ECO:0000256" key="1">
    <source>
        <dbReference type="ARBA" id="ARBA00004496"/>
    </source>
</evidence>
<evidence type="ECO:0000313" key="13">
    <source>
        <dbReference type="Proteomes" id="UP001075354"/>
    </source>
</evidence>
<feature type="compositionally biased region" description="Basic and acidic residues" evidence="10">
    <location>
        <begin position="6014"/>
        <end position="6031"/>
    </location>
</feature>
<feature type="domain" description="Ig-like" evidence="11">
    <location>
        <begin position="4727"/>
        <end position="4819"/>
    </location>
</feature>
<dbReference type="FunFam" id="2.60.40.10:FF:000966">
    <property type="entry name" value="Sallimus, isoform P"/>
    <property type="match status" value="1"/>
</dbReference>
<feature type="domain" description="Ig-like" evidence="11">
    <location>
        <begin position="1992"/>
        <end position="2078"/>
    </location>
</feature>
<feature type="domain" description="Ig-like" evidence="11">
    <location>
        <begin position="404"/>
        <end position="493"/>
    </location>
</feature>
<feature type="domain" description="Ig-like" evidence="11">
    <location>
        <begin position="1192"/>
        <end position="1286"/>
    </location>
</feature>
<protein>
    <recommendedName>
        <fullName evidence="11">Ig-like domain-containing protein</fullName>
    </recommendedName>
</protein>
<feature type="domain" description="Ig-like" evidence="11">
    <location>
        <begin position="1858"/>
        <end position="1951"/>
    </location>
</feature>
<dbReference type="FunFam" id="2.60.40.10:FF:001269">
    <property type="entry name" value="Sallimus, isoform P"/>
    <property type="match status" value="1"/>
</dbReference>
<dbReference type="FunFam" id="2.60.40.10:FF:001048">
    <property type="entry name" value="Sallimus, isoform Q"/>
    <property type="match status" value="1"/>
</dbReference>
<feature type="compositionally biased region" description="Basic and acidic residues" evidence="10">
    <location>
        <begin position="6100"/>
        <end position="6113"/>
    </location>
</feature>
<dbReference type="FunFam" id="2.60.40.10:FF:001128">
    <property type="entry name" value="Sallimus, isoform P"/>
    <property type="match status" value="1"/>
</dbReference>
<feature type="compositionally biased region" description="Basic and acidic residues" evidence="10">
    <location>
        <begin position="5273"/>
        <end position="5297"/>
    </location>
</feature>
<dbReference type="PROSITE" id="PS50835">
    <property type="entry name" value="IG_LIKE"/>
    <property type="match status" value="35"/>
</dbReference>
<feature type="region of interest" description="Disordered" evidence="10">
    <location>
        <begin position="6981"/>
        <end position="7025"/>
    </location>
</feature>
<feature type="compositionally biased region" description="Low complexity" evidence="10">
    <location>
        <begin position="4946"/>
        <end position="4981"/>
    </location>
</feature>
<evidence type="ECO:0000256" key="6">
    <source>
        <dbReference type="ARBA" id="ARBA00022741"/>
    </source>
</evidence>
<dbReference type="FunFam" id="2.60.40.10:FF:000119">
    <property type="entry name" value="Sallimus, isoform P"/>
    <property type="match status" value="17"/>
</dbReference>
<feature type="domain" description="Ig-like" evidence="11">
    <location>
        <begin position="4614"/>
        <end position="4691"/>
    </location>
</feature>
<evidence type="ECO:0000256" key="10">
    <source>
        <dbReference type="SAM" id="MobiDB-lite"/>
    </source>
</evidence>
<feature type="compositionally biased region" description="Low complexity" evidence="10">
    <location>
        <begin position="6201"/>
        <end position="6212"/>
    </location>
</feature>
<feature type="compositionally biased region" description="Low complexity" evidence="10">
    <location>
        <begin position="4436"/>
        <end position="4445"/>
    </location>
</feature>
<feature type="compositionally biased region" description="Basic and acidic residues" evidence="10">
    <location>
        <begin position="6287"/>
        <end position="6299"/>
    </location>
</feature>
<feature type="domain" description="Ig-like" evidence="11">
    <location>
        <begin position="3165"/>
        <end position="3256"/>
    </location>
</feature>
<dbReference type="SMART" id="SM00409">
    <property type="entry name" value="IG"/>
    <property type="match status" value="36"/>
</dbReference>
<feature type="compositionally biased region" description="Basic residues" evidence="10">
    <location>
        <begin position="5305"/>
        <end position="5314"/>
    </location>
</feature>
<evidence type="ECO:0000256" key="7">
    <source>
        <dbReference type="ARBA" id="ARBA00022840"/>
    </source>
</evidence>
<accession>A0AAV7XK67</accession>
<dbReference type="FunFam" id="2.60.40.10:FF:000697">
    <property type="entry name" value="titin isoform X1"/>
    <property type="match status" value="1"/>
</dbReference>
<dbReference type="InterPro" id="IPR013783">
    <property type="entry name" value="Ig-like_fold"/>
</dbReference>
<feature type="region of interest" description="Disordered" evidence="10">
    <location>
        <begin position="3557"/>
        <end position="3586"/>
    </location>
</feature>
<evidence type="ECO:0000256" key="2">
    <source>
        <dbReference type="ARBA" id="ARBA00006692"/>
    </source>
</evidence>
<dbReference type="InterPro" id="IPR007110">
    <property type="entry name" value="Ig-like_dom"/>
</dbReference>
<feature type="compositionally biased region" description="Basic and acidic residues" evidence="10">
    <location>
        <begin position="6574"/>
        <end position="6591"/>
    </location>
</feature>
<organism evidence="12 13">
    <name type="scientific">Megalurothrips usitatus</name>
    <name type="common">bean blossom thrips</name>
    <dbReference type="NCBI Taxonomy" id="439358"/>
    <lineage>
        <taxon>Eukaryota</taxon>
        <taxon>Metazoa</taxon>
        <taxon>Ecdysozoa</taxon>
        <taxon>Arthropoda</taxon>
        <taxon>Hexapoda</taxon>
        <taxon>Insecta</taxon>
        <taxon>Pterygota</taxon>
        <taxon>Neoptera</taxon>
        <taxon>Paraneoptera</taxon>
        <taxon>Thysanoptera</taxon>
        <taxon>Terebrantia</taxon>
        <taxon>Thripoidea</taxon>
        <taxon>Thripidae</taxon>
        <taxon>Megalurothrips</taxon>
    </lineage>
</organism>